<accession>A0A059CIA9</accession>
<dbReference type="PANTHER" id="PTHR31916:SF37">
    <property type="entry name" value="ALKALINE_NEUTRAL INVERTASE"/>
    <property type="match status" value="1"/>
</dbReference>
<gene>
    <name evidence="4" type="ORF">EUGRSUZ_D02388</name>
</gene>
<dbReference type="GO" id="GO:0033926">
    <property type="term" value="F:endo-alpha-N-acetylgalactosaminidase activity"/>
    <property type="evidence" value="ECO:0007669"/>
    <property type="project" value="InterPro"/>
</dbReference>
<evidence type="ECO:0000313" key="4">
    <source>
        <dbReference type="EMBL" id="KCW78203.1"/>
    </source>
</evidence>
<name>A0A059CIA9_EUCGR</name>
<keyword evidence="3" id="KW-0326">Glycosidase</keyword>
<evidence type="ECO:0000256" key="1">
    <source>
        <dbReference type="ARBA" id="ARBA00022801"/>
    </source>
</evidence>
<reference evidence="4" key="1">
    <citation type="submission" date="2013-07" db="EMBL/GenBank/DDBJ databases">
        <title>The genome of Eucalyptus grandis.</title>
        <authorList>
            <person name="Schmutz J."/>
            <person name="Hayes R."/>
            <person name="Myburg A."/>
            <person name="Tuskan G."/>
            <person name="Grattapaglia D."/>
            <person name="Rokhsar D.S."/>
        </authorList>
    </citation>
    <scope>NUCLEOTIDE SEQUENCE</scope>
    <source>
        <tissue evidence="4">Leaf extractions</tissue>
    </source>
</reference>
<dbReference type="Gramene" id="KCW78203">
    <property type="protein sequence ID" value="KCW78203"/>
    <property type="gene ID" value="EUGRSUZ_D02388"/>
</dbReference>
<keyword evidence="2" id="KW-0119">Carbohydrate metabolism</keyword>
<evidence type="ECO:0000256" key="2">
    <source>
        <dbReference type="ARBA" id="ARBA00023277"/>
    </source>
</evidence>
<dbReference type="Pfam" id="PF12899">
    <property type="entry name" value="Glyco_hydro_100"/>
    <property type="match status" value="1"/>
</dbReference>
<dbReference type="AlphaFoldDB" id="A0A059CIA9"/>
<sequence length="82" mass="9366">MRRVGVLTSQEPFAEVFVRDFVPSGLACLMKKEMEPEIVKNFLLRTLHPKAGKRESITSLLEKESCLRASKSVLTCKTKRRD</sequence>
<proteinExistence type="predicted"/>
<dbReference type="InterPro" id="IPR024746">
    <property type="entry name" value="Glyco_hydro_100"/>
</dbReference>
<dbReference type="EMBL" id="KK198756">
    <property type="protein sequence ID" value="KCW78203.1"/>
    <property type="molecule type" value="Genomic_DNA"/>
</dbReference>
<evidence type="ECO:0000256" key="3">
    <source>
        <dbReference type="ARBA" id="ARBA00023295"/>
    </source>
</evidence>
<dbReference type="PANTHER" id="PTHR31916">
    <property type="match status" value="1"/>
</dbReference>
<protein>
    <submittedName>
        <fullName evidence="4">Uncharacterized protein</fullName>
    </submittedName>
</protein>
<keyword evidence="1" id="KW-0378">Hydrolase</keyword>
<organism evidence="4">
    <name type="scientific">Eucalyptus grandis</name>
    <name type="common">Flooded gum</name>
    <dbReference type="NCBI Taxonomy" id="71139"/>
    <lineage>
        <taxon>Eukaryota</taxon>
        <taxon>Viridiplantae</taxon>
        <taxon>Streptophyta</taxon>
        <taxon>Embryophyta</taxon>
        <taxon>Tracheophyta</taxon>
        <taxon>Spermatophyta</taxon>
        <taxon>Magnoliopsida</taxon>
        <taxon>eudicotyledons</taxon>
        <taxon>Gunneridae</taxon>
        <taxon>Pentapetalae</taxon>
        <taxon>rosids</taxon>
        <taxon>malvids</taxon>
        <taxon>Myrtales</taxon>
        <taxon>Myrtaceae</taxon>
        <taxon>Myrtoideae</taxon>
        <taxon>Eucalypteae</taxon>
        <taxon>Eucalyptus</taxon>
    </lineage>
</organism>